<dbReference type="PANTHER" id="PTHR23511">
    <property type="entry name" value="SYNAPTIC VESICLE GLYCOPROTEIN 2"/>
    <property type="match status" value="1"/>
</dbReference>
<feature type="transmembrane region" description="Helical" evidence="7">
    <location>
        <begin position="354"/>
        <end position="372"/>
    </location>
</feature>
<feature type="transmembrane region" description="Helical" evidence="7">
    <location>
        <begin position="59"/>
        <end position="81"/>
    </location>
</feature>
<dbReference type="InterPro" id="IPR020846">
    <property type="entry name" value="MFS_dom"/>
</dbReference>
<evidence type="ECO:0000256" key="4">
    <source>
        <dbReference type="ARBA" id="ARBA00022692"/>
    </source>
</evidence>
<feature type="transmembrane region" description="Helical" evidence="7">
    <location>
        <begin position="261"/>
        <end position="280"/>
    </location>
</feature>
<evidence type="ECO:0000256" key="2">
    <source>
        <dbReference type="ARBA" id="ARBA00010992"/>
    </source>
</evidence>
<comment type="similarity">
    <text evidence="2">Belongs to the major facilitator superfamily. Sugar transporter (TC 2.A.1.1) family.</text>
</comment>
<dbReference type="Pfam" id="PF07690">
    <property type="entry name" value="MFS_1"/>
    <property type="match status" value="1"/>
</dbReference>
<reference evidence="9 10" key="1">
    <citation type="submission" date="2023-11" db="EMBL/GenBank/DDBJ databases">
        <title>Paucibacter sp. nov., isolated from fresh soil in Korea.</title>
        <authorList>
            <person name="Le N.T.T."/>
        </authorList>
    </citation>
    <scope>NUCLEOTIDE SEQUENCE [LARGE SCALE GENOMIC DNA]</scope>
    <source>
        <strain evidence="9 10">R3-3</strain>
    </source>
</reference>
<feature type="transmembrane region" description="Helical" evidence="7">
    <location>
        <begin position="113"/>
        <end position="135"/>
    </location>
</feature>
<dbReference type="Proteomes" id="UP001285263">
    <property type="component" value="Unassembled WGS sequence"/>
</dbReference>
<dbReference type="InterPro" id="IPR036259">
    <property type="entry name" value="MFS_trans_sf"/>
</dbReference>
<comment type="caution">
    <text evidence="9">The sequence shown here is derived from an EMBL/GenBank/DDBJ whole genome shotgun (WGS) entry which is preliminary data.</text>
</comment>
<dbReference type="Gene3D" id="1.20.1250.20">
    <property type="entry name" value="MFS general substrate transporter like domains"/>
    <property type="match status" value="1"/>
</dbReference>
<dbReference type="EMBL" id="JAXCLA010000005">
    <property type="protein sequence ID" value="MDY0746395.1"/>
    <property type="molecule type" value="Genomic_DNA"/>
</dbReference>
<dbReference type="SUPFAM" id="SSF103473">
    <property type="entry name" value="MFS general substrate transporter"/>
    <property type="match status" value="1"/>
</dbReference>
<keyword evidence="6 7" id="KW-0472">Membrane</keyword>
<feature type="transmembrane region" description="Helical" evidence="7">
    <location>
        <begin position="384"/>
        <end position="406"/>
    </location>
</feature>
<dbReference type="PROSITE" id="PS50850">
    <property type="entry name" value="MFS"/>
    <property type="match status" value="1"/>
</dbReference>
<keyword evidence="3" id="KW-0813">Transport</keyword>
<keyword evidence="4 7" id="KW-0812">Transmembrane</keyword>
<evidence type="ECO:0000259" key="8">
    <source>
        <dbReference type="PROSITE" id="PS50850"/>
    </source>
</evidence>
<gene>
    <name evidence="9" type="ORF">SNE35_17920</name>
</gene>
<evidence type="ECO:0000313" key="10">
    <source>
        <dbReference type="Proteomes" id="UP001285263"/>
    </source>
</evidence>
<feature type="transmembrane region" description="Helical" evidence="7">
    <location>
        <begin position="20"/>
        <end position="47"/>
    </location>
</feature>
<accession>A0ABU5DJC4</accession>
<feature type="transmembrane region" description="Helical" evidence="7">
    <location>
        <begin position="182"/>
        <end position="201"/>
    </location>
</feature>
<name>A0ABU5DJC4_9BURK</name>
<feature type="transmembrane region" description="Helical" evidence="7">
    <location>
        <begin position="292"/>
        <end position="313"/>
    </location>
</feature>
<dbReference type="InterPro" id="IPR011701">
    <property type="entry name" value="MFS"/>
</dbReference>
<feature type="transmembrane region" description="Helical" evidence="7">
    <location>
        <begin position="325"/>
        <end position="348"/>
    </location>
</feature>
<keyword evidence="10" id="KW-1185">Reference proteome</keyword>
<dbReference type="InterPro" id="IPR005829">
    <property type="entry name" value="Sugar_transporter_CS"/>
</dbReference>
<evidence type="ECO:0000313" key="9">
    <source>
        <dbReference type="EMBL" id="MDY0746395.1"/>
    </source>
</evidence>
<feature type="transmembrane region" description="Helical" evidence="7">
    <location>
        <begin position="412"/>
        <end position="432"/>
    </location>
</feature>
<feature type="transmembrane region" description="Helical" evidence="7">
    <location>
        <begin position="88"/>
        <end position="107"/>
    </location>
</feature>
<evidence type="ECO:0000256" key="7">
    <source>
        <dbReference type="SAM" id="Phobius"/>
    </source>
</evidence>
<keyword evidence="5 7" id="KW-1133">Transmembrane helix</keyword>
<feature type="domain" description="Major facilitator superfamily (MFS) profile" evidence="8">
    <location>
        <begin position="17"/>
        <end position="437"/>
    </location>
</feature>
<feature type="transmembrane region" description="Helical" evidence="7">
    <location>
        <begin position="147"/>
        <end position="170"/>
    </location>
</feature>
<dbReference type="PROSITE" id="PS00216">
    <property type="entry name" value="SUGAR_TRANSPORT_1"/>
    <property type="match status" value="1"/>
</dbReference>
<evidence type="ECO:0000256" key="1">
    <source>
        <dbReference type="ARBA" id="ARBA00004141"/>
    </source>
</evidence>
<proteinExistence type="inferred from homology"/>
<evidence type="ECO:0000256" key="5">
    <source>
        <dbReference type="ARBA" id="ARBA00022989"/>
    </source>
</evidence>
<protein>
    <submittedName>
        <fullName evidence="9">MFS transporter</fullName>
    </submittedName>
</protein>
<comment type="subcellular location">
    <subcellularLocation>
        <location evidence="1">Membrane</location>
        <topology evidence="1">Multi-pass membrane protein</topology>
    </subcellularLocation>
</comment>
<sequence length="442" mass="46154">MDKVDIGHRLDRLPVSYLHLAAVGICAFGFAFDTLELALGGILAAVFSAPPHAIGAQQLSLLLASVYIGATVGAPALGWVADRFGRRSTVTGLLIGLGITSLAGARSNSAEALTVWRCIGGIAMGAYPPIVIAYLTDLLPPARRGMLIFATTALATLGPPAGIFLVRYLTPLQPLGLEAWRWGFLVGGVGTLVVGLLFRFLPESPRWLQARGRHAQADAACSAFERSAAVSWLPAAGLATPSRQGRPAGEVANAPSRRQQLVVAAIFLLSPWATVAFPILKGAVLTQKGFEVSDALLVLGLSWFGPMLGTLVASTSIDLMERRTALALSAFAMTAAGACFVVGDSAAWVTGSSIAFGLFASLYVPTLTMYGAELFPTEARARSVAAAWALNRVGAAVGPLLLLPLLRSSGAITMFVLIAATLLLSVALLLLAPRGRQQWAMS</sequence>
<dbReference type="RefSeq" id="WP_320424303.1">
    <property type="nucleotide sequence ID" value="NZ_JAXCLA010000005.1"/>
</dbReference>
<organism evidence="9 10">
    <name type="scientific">Roseateles agri</name>
    <dbReference type="NCBI Taxonomy" id="3098619"/>
    <lineage>
        <taxon>Bacteria</taxon>
        <taxon>Pseudomonadati</taxon>
        <taxon>Pseudomonadota</taxon>
        <taxon>Betaproteobacteria</taxon>
        <taxon>Burkholderiales</taxon>
        <taxon>Sphaerotilaceae</taxon>
        <taxon>Roseateles</taxon>
    </lineage>
</organism>
<evidence type="ECO:0000256" key="6">
    <source>
        <dbReference type="ARBA" id="ARBA00023136"/>
    </source>
</evidence>
<evidence type="ECO:0000256" key="3">
    <source>
        <dbReference type="ARBA" id="ARBA00022448"/>
    </source>
</evidence>